<sequence>MALLFLSSICAVIVHQPADRIAVLLIGHGVHAGEVAFRAAGEGPSHAVELLATAGGGQETSPITRSTIRAGAASPLSIGDSIGPGGWRFAGGSGGATTWLNLVPYWRLNGQV</sequence>
<dbReference type="RefSeq" id="WP_256506331.1">
    <property type="nucleotide sequence ID" value="NZ_CP101740.1"/>
</dbReference>
<keyword evidence="2" id="KW-1185">Reference proteome</keyword>
<accession>A0ABY5L6A5</accession>
<evidence type="ECO:0000313" key="1">
    <source>
        <dbReference type="EMBL" id="UUL82498.1"/>
    </source>
</evidence>
<protein>
    <submittedName>
        <fullName evidence="1">Uncharacterized protein</fullName>
    </submittedName>
</protein>
<proteinExistence type="predicted"/>
<dbReference type="EMBL" id="CP101740">
    <property type="protein sequence ID" value="UUL82498.1"/>
    <property type="molecule type" value="Genomic_DNA"/>
</dbReference>
<reference evidence="1" key="1">
    <citation type="submission" date="2022-07" db="EMBL/GenBank/DDBJ databases">
        <title>Sphingomonas sp. nov., a novel bacterium isolated from the north slope of the Mount Everest.</title>
        <authorList>
            <person name="Cui X."/>
            <person name="Liu Y."/>
        </authorList>
    </citation>
    <scope>NUCLEOTIDE SEQUENCE</scope>
    <source>
        <strain evidence="1">S5-59</strain>
    </source>
</reference>
<dbReference type="Proteomes" id="UP001058533">
    <property type="component" value="Chromosome"/>
</dbReference>
<gene>
    <name evidence="1" type="ORF">NMP03_15215</name>
</gene>
<organism evidence="1 2">
    <name type="scientific">Sphingomonas qomolangmaensis</name>
    <dbReference type="NCBI Taxonomy" id="2918765"/>
    <lineage>
        <taxon>Bacteria</taxon>
        <taxon>Pseudomonadati</taxon>
        <taxon>Pseudomonadota</taxon>
        <taxon>Alphaproteobacteria</taxon>
        <taxon>Sphingomonadales</taxon>
        <taxon>Sphingomonadaceae</taxon>
        <taxon>Sphingomonas</taxon>
    </lineage>
</organism>
<evidence type="ECO:0000313" key="2">
    <source>
        <dbReference type="Proteomes" id="UP001058533"/>
    </source>
</evidence>
<name>A0ABY5L6A5_9SPHN</name>